<feature type="region of interest" description="Disordered" evidence="1">
    <location>
        <begin position="1053"/>
        <end position="1088"/>
    </location>
</feature>
<reference evidence="3" key="2">
    <citation type="journal article" date="2021" name="Genome Biol. Evol.">
        <title>Developing a high-quality reference genome for a parasitic bivalve with doubly uniparental inheritance (Bivalvia: Unionida).</title>
        <authorList>
            <person name="Smith C.H."/>
        </authorList>
    </citation>
    <scope>NUCLEOTIDE SEQUENCE</scope>
    <source>
        <strain evidence="3">CHS0354</strain>
        <tissue evidence="3">Mantle</tissue>
    </source>
</reference>
<feature type="domain" description="Chitin-binding type-2" evidence="2">
    <location>
        <begin position="1433"/>
        <end position="1490"/>
    </location>
</feature>
<accession>A0AAE0S0X4</accession>
<feature type="domain" description="Chitin-binding type-2" evidence="2">
    <location>
        <begin position="307"/>
        <end position="366"/>
    </location>
</feature>
<dbReference type="InterPro" id="IPR002557">
    <property type="entry name" value="Chitin-bd_dom"/>
</dbReference>
<dbReference type="InterPro" id="IPR036508">
    <property type="entry name" value="Chitin-bd_dom_sf"/>
</dbReference>
<name>A0AAE0S0X4_9BIVA</name>
<dbReference type="SMART" id="SM00494">
    <property type="entry name" value="ChtBD2"/>
    <property type="match status" value="7"/>
</dbReference>
<evidence type="ECO:0000313" key="4">
    <source>
        <dbReference type="Proteomes" id="UP001195483"/>
    </source>
</evidence>
<reference evidence="3" key="1">
    <citation type="journal article" date="2021" name="Genome Biol. Evol.">
        <title>A High-Quality Reference Genome for a Parasitic Bivalve with Doubly Uniparental Inheritance (Bivalvia: Unionida).</title>
        <authorList>
            <person name="Smith C.H."/>
        </authorList>
    </citation>
    <scope>NUCLEOTIDE SEQUENCE</scope>
    <source>
        <strain evidence="3">CHS0354</strain>
    </source>
</reference>
<gene>
    <name evidence="3" type="ORF">CHS0354_004014</name>
</gene>
<feature type="compositionally biased region" description="Polar residues" evidence="1">
    <location>
        <begin position="1074"/>
        <end position="1085"/>
    </location>
</feature>
<dbReference type="Proteomes" id="UP001195483">
    <property type="component" value="Unassembled WGS sequence"/>
</dbReference>
<dbReference type="GO" id="GO:0005576">
    <property type="term" value="C:extracellular region"/>
    <property type="evidence" value="ECO:0007669"/>
    <property type="project" value="InterPro"/>
</dbReference>
<reference evidence="3" key="3">
    <citation type="submission" date="2023-05" db="EMBL/GenBank/DDBJ databases">
        <authorList>
            <person name="Smith C.H."/>
        </authorList>
    </citation>
    <scope>NUCLEOTIDE SEQUENCE</scope>
    <source>
        <strain evidence="3">CHS0354</strain>
        <tissue evidence="3">Mantle</tissue>
    </source>
</reference>
<evidence type="ECO:0000256" key="1">
    <source>
        <dbReference type="SAM" id="MobiDB-lite"/>
    </source>
</evidence>
<proteinExistence type="predicted"/>
<dbReference type="SUPFAM" id="SSF57625">
    <property type="entry name" value="Invertebrate chitin-binding proteins"/>
    <property type="match status" value="4"/>
</dbReference>
<feature type="domain" description="Chitin-binding type-2" evidence="2">
    <location>
        <begin position="13"/>
        <end position="72"/>
    </location>
</feature>
<dbReference type="EMBL" id="JAEAOA010000312">
    <property type="protein sequence ID" value="KAK3583069.1"/>
    <property type="molecule type" value="Genomic_DNA"/>
</dbReference>
<dbReference type="PROSITE" id="PS50940">
    <property type="entry name" value="CHIT_BIND_II"/>
    <property type="match status" value="5"/>
</dbReference>
<comment type="caution">
    <text evidence="3">The sequence shown here is derived from an EMBL/GenBank/DDBJ whole genome shotgun (WGS) entry which is preliminary data.</text>
</comment>
<keyword evidence="4" id="KW-1185">Reference proteome</keyword>
<organism evidence="3 4">
    <name type="scientific">Potamilus streckersoni</name>
    <dbReference type="NCBI Taxonomy" id="2493646"/>
    <lineage>
        <taxon>Eukaryota</taxon>
        <taxon>Metazoa</taxon>
        <taxon>Spiralia</taxon>
        <taxon>Lophotrochozoa</taxon>
        <taxon>Mollusca</taxon>
        <taxon>Bivalvia</taxon>
        <taxon>Autobranchia</taxon>
        <taxon>Heteroconchia</taxon>
        <taxon>Palaeoheterodonta</taxon>
        <taxon>Unionida</taxon>
        <taxon>Unionoidea</taxon>
        <taxon>Unionidae</taxon>
        <taxon>Ambleminae</taxon>
        <taxon>Lampsilini</taxon>
        <taxon>Potamilus</taxon>
    </lineage>
</organism>
<evidence type="ECO:0000313" key="3">
    <source>
        <dbReference type="EMBL" id="KAK3583069.1"/>
    </source>
</evidence>
<sequence>MDENVFLISVDVPDYCAANPSAIVADEDDCAQFFNCSDPNSRNGTAMECKYPDLFSRLTMHCEVFTNTSCDSRMEPQAPCEYRQNICNGNDPSCSPCPEKHSSCVGQPDGSNPFIGREWSDYYVTCFENRTMETKNCAIGYFHPILRKCQDKVAQGTIPDYCKAHPTAVIASDTNCAKYYNCSDVKSRIGGNAIECKYPDLFSTTTNQCENFTLVQCKNRTEPQAPCQYDQNLCHSTNSSCFPCFERLPSCIGLPDGVNPFVGREWKSEFVTCYINRTMEISQCSKGEYFHPKERKCKTSVIKVDVPDFCTANPTAIVPSEDNCAQYYNCSFPRIQQGDALECHYPDLFSRQMLQCQNFTNTSCDNRTEPQAPCDYANNLCSPSATSCRPCQSRLPSCVGLPDGEHAYPGAYRNNQYVTCYRNRSISIFECSGGYFNAEYKQCMMTTVTSITPSKTPHSTLSLTLPPGFLPIMTWSWIHNGQTSLHQTAISTLPPEVTTSQSSTTMKNLFSRSSTMQHTTLYHTATKSTNEPSMISTVVTPRRAYNSLPYSFVALFPGSDNFPTSRPEFTTFRPQTHTPKAFLTNKENSMPTGFLPILTDATSHVPFHTTVPEKSTTTIIHSYASLPPSLNPIQNGSSTHSPTSTIQTPVHSNTHIPERSSPVTFATNGNSLPPSFALIQVGLTVENKVTVPTTPVLSYTTFPEKSSTNGNSLPLSFKPIQSGWATSAQKEIFSTRVPVLTEKSTSGIIHAENSLPPSFKPIQVGSNMEPKSTISSVQVQTTATGKSVAVNNHTIGNTFHLSIKPLEHRSTIEPKLTRISTQVLTTTERSITDKIQTIGNSLPPSFKPIQVGSTKAPNFTMTSTTIIPITTAISSPTNIHTVGNSLPLSFKPRQDGSSIEPKLTRISTQVLTTTETSVIDNIYTMDNSLPPSFKPLTDGTATELKPTVTSTQEPPTTTKKSIPEYIHTMINSLPPNFKPIQAGSTAESKSTMTLTTVIPITKAISIPQNIYTIGNSLPLSFKPIQDRSTIEPKLTRISTEVLASTEKSVTDNIHKMDNSLPPSFKPITDEPKPSVTSAQELSTTTKKSDPEYIHTISTSLPPIVNTIQAGSTAEPKFTTNSTKVVSTTTAISTPTNIPTLGNSLPLSFKPFQVGSTPNTAQSSLLAGKSVPPSSEPILLVSTAKPGIIIHSLENSLPPSFEPIMKESSVSSVTFSTYSPRITEKSISPTIVSLINGSINTESRTTSEPYIYQTWRPQTTFPPVLPLVSEHLDLYDGLCTKNLGKIIPNPLNCGQYYDCRDVKGPFLFECLYPNLFSADSLRCEQFTRVRCEDRYEPQSPCKDTISMHELLSVGEYQQNLCPSGNQTCVPCTERLPSCVAHEDGNHPFPGRMATSDYFICFLNRTVSVESCTKGIYDPEKRQCIDFVANKNASLGICDGSFGTIVPNALNCAQYYDCRDVLEPILYECEYPQLFSLQSLSCETFTTVKCGSRPEPQAPYGRSNGKGTGLNLILISVRFCCPFLFLVKRLYFACIATI</sequence>
<evidence type="ECO:0000259" key="2">
    <source>
        <dbReference type="PROSITE" id="PS50940"/>
    </source>
</evidence>
<protein>
    <recommendedName>
        <fullName evidence="2">Chitin-binding type-2 domain-containing protein</fullName>
    </recommendedName>
</protein>
<feature type="domain" description="Chitin-binding type-2" evidence="2">
    <location>
        <begin position="1275"/>
        <end position="1332"/>
    </location>
</feature>
<dbReference type="GO" id="GO:0008061">
    <property type="term" value="F:chitin binding"/>
    <property type="evidence" value="ECO:0007669"/>
    <property type="project" value="InterPro"/>
</dbReference>
<feature type="domain" description="Chitin-binding type-2" evidence="2">
    <location>
        <begin position="159"/>
        <end position="219"/>
    </location>
</feature>